<evidence type="ECO:0000313" key="2">
    <source>
        <dbReference type="EMBL" id="MBP2077012.1"/>
    </source>
</evidence>
<name>A0A9X0YQM7_9BACI</name>
<dbReference type="EMBL" id="JAGGMB010000003">
    <property type="protein sequence ID" value="MBP2077012.1"/>
    <property type="molecule type" value="Genomic_DNA"/>
</dbReference>
<dbReference type="RefSeq" id="WP_149472947.1">
    <property type="nucleotide sequence ID" value="NZ_JAGGMB010000003.1"/>
</dbReference>
<gene>
    <name evidence="2" type="ORF">J2Z64_001243</name>
</gene>
<dbReference type="InterPro" id="IPR030832">
    <property type="entry name" value="Acidic_LPXTA"/>
</dbReference>
<proteinExistence type="predicted"/>
<feature type="chain" id="PRO_5040842240" description="Processed acidic surface protein" evidence="1">
    <location>
        <begin position="26"/>
        <end position="231"/>
    </location>
</feature>
<dbReference type="NCBIfam" id="TIGR04383">
    <property type="entry name" value="acidic_w_LPXTA"/>
    <property type="match status" value="1"/>
</dbReference>
<evidence type="ECO:0000313" key="3">
    <source>
        <dbReference type="Proteomes" id="UP001138793"/>
    </source>
</evidence>
<dbReference type="Proteomes" id="UP001138793">
    <property type="component" value="Unassembled WGS sequence"/>
</dbReference>
<protein>
    <recommendedName>
        <fullName evidence="4">Processed acidic surface protein</fullName>
    </recommendedName>
</protein>
<keyword evidence="1" id="KW-0732">Signal</keyword>
<evidence type="ECO:0008006" key="4">
    <source>
        <dbReference type="Google" id="ProtNLM"/>
    </source>
</evidence>
<accession>A0A9X0YQM7</accession>
<feature type="signal peptide" evidence="1">
    <location>
        <begin position="1"/>
        <end position="25"/>
    </location>
</feature>
<keyword evidence="3" id="KW-1185">Reference proteome</keyword>
<organism evidence="2 3">
    <name type="scientific">Oceanobacillus polygoni</name>
    <dbReference type="NCBI Taxonomy" id="1235259"/>
    <lineage>
        <taxon>Bacteria</taxon>
        <taxon>Bacillati</taxon>
        <taxon>Bacillota</taxon>
        <taxon>Bacilli</taxon>
        <taxon>Bacillales</taxon>
        <taxon>Bacillaceae</taxon>
        <taxon>Oceanobacillus</taxon>
    </lineage>
</organism>
<sequence length="231" mass="26934">MRQLLVSFVLAIIISIGVSPQTALAIEADEPEFEAFLEAIGWEAEDYIDYLESKEWNLEYFWSADELGTPLSEESIQPVLEDFNLSREELNELLIEYGDITEGQDVLEAEWILFSEELYDYVDTYINGWEGTPIDDDNLQEVLDYYEFESAEALEAFLNEQGESIDDYEFIEDLDFIIDIYSTEDFEYYDDDMDFYEDDFSELYSFSTGSTFADSLIVLAPLIFEILFFNN</sequence>
<dbReference type="OrthoDB" id="2719320at2"/>
<dbReference type="AlphaFoldDB" id="A0A9X0YQM7"/>
<reference evidence="2" key="1">
    <citation type="submission" date="2021-03" db="EMBL/GenBank/DDBJ databases">
        <title>Genomic Encyclopedia of Type Strains, Phase IV (KMG-IV): sequencing the most valuable type-strain genomes for metagenomic binning, comparative biology and taxonomic classification.</title>
        <authorList>
            <person name="Goeker M."/>
        </authorList>
    </citation>
    <scope>NUCLEOTIDE SEQUENCE</scope>
    <source>
        <strain evidence="2">DSM 107338</strain>
    </source>
</reference>
<comment type="caution">
    <text evidence="2">The sequence shown here is derived from an EMBL/GenBank/DDBJ whole genome shotgun (WGS) entry which is preliminary data.</text>
</comment>
<evidence type="ECO:0000256" key="1">
    <source>
        <dbReference type="SAM" id="SignalP"/>
    </source>
</evidence>